<dbReference type="SUPFAM" id="SSF48452">
    <property type="entry name" value="TPR-like"/>
    <property type="match status" value="1"/>
</dbReference>
<dbReference type="GO" id="GO:0004674">
    <property type="term" value="F:protein serine/threonine kinase activity"/>
    <property type="evidence" value="ECO:0007669"/>
    <property type="project" value="UniProtKB-KW"/>
</dbReference>
<keyword evidence="7" id="KW-0808">Transferase</keyword>
<evidence type="ECO:0000259" key="22">
    <source>
        <dbReference type="PROSITE" id="PS50290"/>
    </source>
</evidence>
<dbReference type="Gene3D" id="1.25.10.10">
    <property type="entry name" value="Leucine-rich Repeat Variant"/>
    <property type="match status" value="1"/>
</dbReference>
<dbReference type="Pfam" id="PF02260">
    <property type="entry name" value="FATC"/>
    <property type="match status" value="1"/>
</dbReference>
<evidence type="ECO:0000256" key="1">
    <source>
        <dbReference type="ARBA" id="ARBA00004123"/>
    </source>
</evidence>
<name>A0A1L9PZP4_ASPVE</name>
<evidence type="ECO:0000256" key="18">
    <source>
        <dbReference type="ARBA" id="ARBA00030459"/>
    </source>
</evidence>
<evidence type="ECO:0000256" key="4">
    <source>
        <dbReference type="ARBA" id="ARBA00012513"/>
    </source>
</evidence>
<dbReference type="CDD" id="cd00892">
    <property type="entry name" value="PIKKc_ATR"/>
    <property type="match status" value="1"/>
</dbReference>
<evidence type="ECO:0000256" key="14">
    <source>
        <dbReference type="ARBA" id="ARBA00023242"/>
    </source>
</evidence>
<dbReference type="GO" id="GO:0000077">
    <property type="term" value="P:DNA damage checkpoint signaling"/>
    <property type="evidence" value="ECO:0007669"/>
    <property type="project" value="TreeGrafter"/>
</dbReference>
<feature type="domain" description="FAT" evidence="23">
    <location>
        <begin position="1428"/>
        <end position="2003"/>
    </location>
</feature>
<gene>
    <name evidence="25" type="ORF">ASPVEDRAFT_201185</name>
</gene>
<dbReference type="GO" id="GO:0000723">
    <property type="term" value="P:telomere maintenance"/>
    <property type="evidence" value="ECO:0007669"/>
    <property type="project" value="TreeGrafter"/>
</dbReference>
<dbReference type="PROSITE" id="PS00916">
    <property type="entry name" value="PI3_4_KINASE_2"/>
    <property type="match status" value="1"/>
</dbReference>
<evidence type="ECO:0000256" key="20">
    <source>
        <dbReference type="ARBA" id="ARBA00047899"/>
    </source>
</evidence>
<dbReference type="GO" id="GO:0005524">
    <property type="term" value="F:ATP binding"/>
    <property type="evidence" value="ECO:0007669"/>
    <property type="project" value="UniProtKB-KW"/>
</dbReference>
<keyword evidence="26" id="KW-1185">Reference proteome</keyword>
<dbReference type="GO" id="GO:0005694">
    <property type="term" value="C:chromosome"/>
    <property type="evidence" value="ECO:0007669"/>
    <property type="project" value="TreeGrafter"/>
</dbReference>
<dbReference type="SMART" id="SM01343">
    <property type="entry name" value="FATC"/>
    <property type="match status" value="1"/>
</dbReference>
<evidence type="ECO:0000256" key="21">
    <source>
        <dbReference type="ARBA" id="ARBA00048679"/>
    </source>
</evidence>
<dbReference type="InterPro" id="IPR018936">
    <property type="entry name" value="PI3/4_kinase_CS"/>
</dbReference>
<dbReference type="InterPro" id="IPR057564">
    <property type="entry name" value="HEAT_ATR"/>
</dbReference>
<dbReference type="InterPro" id="IPR011990">
    <property type="entry name" value="TPR-like_helical_dom_sf"/>
</dbReference>
<evidence type="ECO:0000256" key="2">
    <source>
        <dbReference type="ARBA" id="ARBA00010769"/>
    </source>
</evidence>
<dbReference type="PROSITE" id="PS51189">
    <property type="entry name" value="FAT"/>
    <property type="match status" value="1"/>
</dbReference>
<dbReference type="Pfam" id="PF25030">
    <property type="entry name" value="M-HEAT_ATR"/>
    <property type="match status" value="1"/>
</dbReference>
<dbReference type="InterPro" id="IPR036940">
    <property type="entry name" value="PI3/4_kinase_cat_sf"/>
</dbReference>
<keyword evidence="12" id="KW-0156">Chromatin regulator</keyword>
<dbReference type="InterPro" id="IPR050517">
    <property type="entry name" value="DDR_Repair_Kinase"/>
</dbReference>
<evidence type="ECO:0000256" key="16">
    <source>
        <dbReference type="ARBA" id="ARBA00025079"/>
    </source>
</evidence>
<keyword evidence="14" id="KW-0539">Nucleus</keyword>
<dbReference type="PROSITE" id="PS50290">
    <property type="entry name" value="PI3_4_KINASE_3"/>
    <property type="match status" value="1"/>
</dbReference>
<dbReference type="VEuPathDB" id="FungiDB:ASPVEDRAFT_201185"/>
<dbReference type="FunFam" id="1.10.1070.11:FF:000031">
    <property type="entry name" value="Phosphatidyl inositol 3-kinase"/>
    <property type="match status" value="1"/>
</dbReference>
<evidence type="ECO:0000256" key="10">
    <source>
        <dbReference type="ARBA" id="ARBA00022777"/>
    </source>
</evidence>
<dbReference type="Gene3D" id="1.10.1070.11">
    <property type="entry name" value="Phosphatidylinositol 3-/4-kinase, catalytic domain"/>
    <property type="match status" value="1"/>
</dbReference>
<dbReference type="OrthoDB" id="381190at2759"/>
<dbReference type="Pfam" id="PF23593">
    <property type="entry name" value="HEAT_ATR"/>
    <property type="match status" value="1"/>
</dbReference>
<dbReference type="Gene3D" id="3.30.1010.10">
    <property type="entry name" value="Phosphatidylinositol 3-kinase Catalytic Subunit, Chain A, domain 4"/>
    <property type="match status" value="1"/>
</dbReference>
<evidence type="ECO:0000256" key="7">
    <source>
        <dbReference type="ARBA" id="ARBA00022679"/>
    </source>
</evidence>
<dbReference type="SUPFAM" id="SSF48371">
    <property type="entry name" value="ARM repeat"/>
    <property type="match status" value="2"/>
</dbReference>
<comment type="similarity">
    <text evidence="2">Belongs to the PI3/PI4-kinase family. ATM subfamily.</text>
</comment>
<keyword evidence="13" id="KW-0234">DNA repair</keyword>
<dbReference type="GeneID" id="63724846"/>
<dbReference type="Pfam" id="PF25385">
    <property type="entry name" value="HEAT_MEC1_N"/>
    <property type="match status" value="1"/>
</dbReference>
<keyword evidence="15" id="KW-0469">Meiosis</keyword>
<dbReference type="Pfam" id="PF00454">
    <property type="entry name" value="PI3_PI4_kinase"/>
    <property type="match status" value="1"/>
</dbReference>
<keyword evidence="9" id="KW-0227">DNA damage</keyword>
<dbReference type="SMART" id="SM00146">
    <property type="entry name" value="PI3Kc"/>
    <property type="match status" value="1"/>
</dbReference>
<dbReference type="InterPro" id="IPR056802">
    <property type="entry name" value="ATR-like_M-HEAT"/>
</dbReference>
<evidence type="ECO:0000256" key="13">
    <source>
        <dbReference type="ARBA" id="ARBA00023204"/>
    </source>
</evidence>
<dbReference type="InterPro" id="IPR012993">
    <property type="entry name" value="UME"/>
</dbReference>
<accession>A0A1L9PZP4</accession>
<organism evidence="25 26">
    <name type="scientific">Aspergillus versicolor CBS 583.65</name>
    <dbReference type="NCBI Taxonomy" id="1036611"/>
    <lineage>
        <taxon>Eukaryota</taxon>
        <taxon>Fungi</taxon>
        <taxon>Dikarya</taxon>
        <taxon>Ascomycota</taxon>
        <taxon>Pezizomycotina</taxon>
        <taxon>Eurotiomycetes</taxon>
        <taxon>Eurotiomycetidae</taxon>
        <taxon>Eurotiales</taxon>
        <taxon>Aspergillaceae</taxon>
        <taxon>Aspergillus</taxon>
        <taxon>Aspergillus subgen. Nidulantes</taxon>
    </lineage>
</organism>
<dbReference type="Pfam" id="PF02259">
    <property type="entry name" value="FAT"/>
    <property type="match status" value="1"/>
</dbReference>
<dbReference type="FunFam" id="3.30.1010.10:FF:000017">
    <property type="entry name" value="Inositol kinase kinase (UvsB)"/>
    <property type="match status" value="1"/>
</dbReference>
<evidence type="ECO:0000259" key="23">
    <source>
        <dbReference type="PROSITE" id="PS51189"/>
    </source>
</evidence>
<dbReference type="EC" id="2.7.11.1" evidence="4"/>
<keyword evidence="8" id="KW-0547">Nucleotide-binding</keyword>
<feature type="domain" description="PI3K/PI4K catalytic" evidence="22">
    <location>
        <begin position="2117"/>
        <end position="2436"/>
    </location>
</feature>
<dbReference type="EMBL" id="KV878135">
    <property type="protein sequence ID" value="OJJ06882.1"/>
    <property type="molecule type" value="Genomic_DNA"/>
</dbReference>
<evidence type="ECO:0000256" key="3">
    <source>
        <dbReference type="ARBA" id="ARBA00011370"/>
    </source>
</evidence>
<protein>
    <recommendedName>
        <fullName evidence="5">Serine/threonine-protein kinase MEC1</fullName>
        <ecNumber evidence="4">2.7.11.1</ecNumber>
    </recommendedName>
    <alternativeName>
        <fullName evidence="19">ATR homolog</fullName>
    </alternativeName>
    <alternativeName>
        <fullName evidence="18">DNA-damage checkpoint kinase MEC1</fullName>
    </alternativeName>
    <alternativeName>
        <fullName evidence="17">Mitosis entry checkpoint protein 1</fullName>
    </alternativeName>
</protein>
<reference evidence="26" key="1">
    <citation type="journal article" date="2017" name="Genome Biol.">
        <title>Comparative genomics reveals high biological diversity and specific adaptations in the industrially and medically important fungal genus Aspergillus.</title>
        <authorList>
            <person name="de Vries R.P."/>
            <person name="Riley R."/>
            <person name="Wiebenga A."/>
            <person name="Aguilar-Osorio G."/>
            <person name="Amillis S."/>
            <person name="Uchima C.A."/>
            <person name="Anderluh G."/>
            <person name="Asadollahi M."/>
            <person name="Askin M."/>
            <person name="Barry K."/>
            <person name="Battaglia E."/>
            <person name="Bayram O."/>
            <person name="Benocci T."/>
            <person name="Braus-Stromeyer S.A."/>
            <person name="Caldana C."/>
            <person name="Canovas D."/>
            <person name="Cerqueira G.C."/>
            <person name="Chen F."/>
            <person name="Chen W."/>
            <person name="Choi C."/>
            <person name="Clum A."/>
            <person name="Dos Santos R.A."/>
            <person name="Damasio A.R."/>
            <person name="Diallinas G."/>
            <person name="Emri T."/>
            <person name="Fekete E."/>
            <person name="Flipphi M."/>
            <person name="Freyberg S."/>
            <person name="Gallo A."/>
            <person name="Gournas C."/>
            <person name="Habgood R."/>
            <person name="Hainaut M."/>
            <person name="Harispe M.L."/>
            <person name="Henrissat B."/>
            <person name="Hilden K.S."/>
            <person name="Hope R."/>
            <person name="Hossain A."/>
            <person name="Karabika E."/>
            <person name="Karaffa L."/>
            <person name="Karanyi Z."/>
            <person name="Krasevec N."/>
            <person name="Kuo A."/>
            <person name="Kusch H."/>
            <person name="LaButti K."/>
            <person name="Lagendijk E.L."/>
            <person name="Lapidus A."/>
            <person name="Levasseur A."/>
            <person name="Lindquist E."/>
            <person name="Lipzen A."/>
            <person name="Logrieco A.F."/>
            <person name="MacCabe A."/>
            <person name="Maekelae M.R."/>
            <person name="Malavazi I."/>
            <person name="Melin P."/>
            <person name="Meyer V."/>
            <person name="Mielnichuk N."/>
            <person name="Miskei M."/>
            <person name="Molnar A.P."/>
            <person name="Mule G."/>
            <person name="Ngan C.Y."/>
            <person name="Orejas M."/>
            <person name="Orosz E."/>
            <person name="Ouedraogo J.P."/>
            <person name="Overkamp K.M."/>
            <person name="Park H.-S."/>
            <person name="Perrone G."/>
            <person name="Piumi F."/>
            <person name="Punt P.J."/>
            <person name="Ram A.F."/>
            <person name="Ramon A."/>
            <person name="Rauscher S."/>
            <person name="Record E."/>
            <person name="Riano-Pachon D.M."/>
            <person name="Robert V."/>
            <person name="Roehrig J."/>
            <person name="Ruller R."/>
            <person name="Salamov A."/>
            <person name="Salih N.S."/>
            <person name="Samson R.A."/>
            <person name="Sandor E."/>
            <person name="Sanguinetti M."/>
            <person name="Schuetze T."/>
            <person name="Sepcic K."/>
            <person name="Shelest E."/>
            <person name="Sherlock G."/>
            <person name="Sophianopoulou V."/>
            <person name="Squina F.M."/>
            <person name="Sun H."/>
            <person name="Susca A."/>
            <person name="Todd R.B."/>
            <person name="Tsang A."/>
            <person name="Unkles S.E."/>
            <person name="van de Wiele N."/>
            <person name="van Rossen-Uffink D."/>
            <person name="Oliveira J.V."/>
            <person name="Vesth T.C."/>
            <person name="Visser J."/>
            <person name="Yu J.-H."/>
            <person name="Zhou M."/>
            <person name="Andersen M.R."/>
            <person name="Archer D.B."/>
            <person name="Baker S.E."/>
            <person name="Benoit I."/>
            <person name="Brakhage A.A."/>
            <person name="Braus G.H."/>
            <person name="Fischer R."/>
            <person name="Frisvad J.C."/>
            <person name="Goldman G.H."/>
            <person name="Houbraken J."/>
            <person name="Oakley B."/>
            <person name="Pocsi I."/>
            <person name="Scazzocchio C."/>
            <person name="Seiboth B."/>
            <person name="vanKuyk P.A."/>
            <person name="Wortman J."/>
            <person name="Dyer P.S."/>
            <person name="Grigoriev I.V."/>
        </authorList>
    </citation>
    <scope>NUCLEOTIDE SEQUENCE [LARGE SCALE GENOMIC DNA]</scope>
    <source>
        <strain evidence="26">CBS 583.65</strain>
    </source>
</reference>
<evidence type="ECO:0000256" key="8">
    <source>
        <dbReference type="ARBA" id="ARBA00022741"/>
    </source>
</evidence>
<evidence type="ECO:0000256" key="11">
    <source>
        <dbReference type="ARBA" id="ARBA00022840"/>
    </source>
</evidence>
<comment type="subcellular location">
    <subcellularLocation>
        <location evidence="1">Nucleus</location>
    </subcellularLocation>
</comment>
<comment type="catalytic activity">
    <reaction evidence="21">
        <text>L-seryl-[protein] + ATP = O-phospho-L-seryl-[protein] + ADP + H(+)</text>
        <dbReference type="Rhea" id="RHEA:17989"/>
        <dbReference type="Rhea" id="RHEA-COMP:9863"/>
        <dbReference type="Rhea" id="RHEA-COMP:11604"/>
        <dbReference type="ChEBI" id="CHEBI:15378"/>
        <dbReference type="ChEBI" id="CHEBI:29999"/>
        <dbReference type="ChEBI" id="CHEBI:30616"/>
        <dbReference type="ChEBI" id="CHEBI:83421"/>
        <dbReference type="ChEBI" id="CHEBI:456216"/>
        <dbReference type="EC" id="2.7.11.1"/>
    </reaction>
</comment>
<evidence type="ECO:0000313" key="26">
    <source>
        <dbReference type="Proteomes" id="UP000184073"/>
    </source>
</evidence>
<dbReference type="InterPro" id="IPR003152">
    <property type="entry name" value="FATC_dom"/>
</dbReference>
<dbReference type="GO" id="GO:0005634">
    <property type="term" value="C:nucleus"/>
    <property type="evidence" value="ECO:0007669"/>
    <property type="project" value="UniProtKB-SubCell"/>
</dbReference>
<dbReference type="PROSITE" id="PS51190">
    <property type="entry name" value="FATC"/>
    <property type="match status" value="1"/>
</dbReference>
<dbReference type="InterPro" id="IPR011009">
    <property type="entry name" value="Kinase-like_dom_sf"/>
</dbReference>
<evidence type="ECO:0000256" key="19">
    <source>
        <dbReference type="ARBA" id="ARBA00033001"/>
    </source>
</evidence>
<dbReference type="SUPFAM" id="SSF56112">
    <property type="entry name" value="Protein kinase-like (PK-like)"/>
    <property type="match status" value="1"/>
</dbReference>
<evidence type="ECO:0000256" key="6">
    <source>
        <dbReference type="ARBA" id="ARBA00022527"/>
    </source>
</evidence>
<evidence type="ECO:0000313" key="25">
    <source>
        <dbReference type="EMBL" id="OJJ06882.1"/>
    </source>
</evidence>
<comment type="function">
    <text evidence="16">Serine/threonine protein kinase which activates checkpoint signaling upon genotoxic stresses such as ionizing radiation (IR), ultraviolet light (UV), or DNA replication stalling, thereby acting as a DNA damage sensor. Recognizes the substrate consensus sequence [ST]-Q. Phosphorylates histone H2A to form H2AS128ph (gamma-H2A) at sites of DNA damage, involved in the regulation of DNA damage response mechanism. Required for the control of telomere length and genome stability.</text>
</comment>
<proteinExistence type="inferred from homology"/>
<dbReference type="STRING" id="1036611.A0A1L9PZP4"/>
<comment type="catalytic activity">
    <reaction evidence="20">
        <text>L-threonyl-[protein] + ATP = O-phospho-L-threonyl-[protein] + ADP + H(+)</text>
        <dbReference type="Rhea" id="RHEA:46608"/>
        <dbReference type="Rhea" id="RHEA-COMP:11060"/>
        <dbReference type="Rhea" id="RHEA-COMP:11605"/>
        <dbReference type="ChEBI" id="CHEBI:15378"/>
        <dbReference type="ChEBI" id="CHEBI:30013"/>
        <dbReference type="ChEBI" id="CHEBI:30616"/>
        <dbReference type="ChEBI" id="CHEBI:61977"/>
        <dbReference type="ChEBI" id="CHEBI:456216"/>
        <dbReference type="EC" id="2.7.11.1"/>
    </reaction>
</comment>
<evidence type="ECO:0000256" key="12">
    <source>
        <dbReference type="ARBA" id="ARBA00022853"/>
    </source>
</evidence>
<dbReference type="InterPro" id="IPR016024">
    <property type="entry name" value="ARM-type_fold"/>
</dbReference>
<dbReference type="PANTHER" id="PTHR11139">
    <property type="entry name" value="ATAXIA TELANGIECTASIA MUTATED ATM -RELATED"/>
    <property type="match status" value="1"/>
</dbReference>
<keyword evidence="11" id="KW-0067">ATP-binding</keyword>
<evidence type="ECO:0000259" key="24">
    <source>
        <dbReference type="PROSITE" id="PS51190"/>
    </source>
</evidence>
<dbReference type="SMART" id="SM00802">
    <property type="entry name" value="UME"/>
    <property type="match status" value="1"/>
</dbReference>
<keyword evidence="10" id="KW-0418">Kinase</keyword>
<dbReference type="InterPro" id="IPR011989">
    <property type="entry name" value="ARM-like"/>
</dbReference>
<dbReference type="GO" id="GO:0006281">
    <property type="term" value="P:DNA repair"/>
    <property type="evidence" value="ECO:0007669"/>
    <property type="project" value="UniProtKB-KW"/>
</dbReference>
<keyword evidence="6" id="KW-0723">Serine/threonine-protein kinase</keyword>
<dbReference type="RefSeq" id="XP_040672644.1">
    <property type="nucleotide sequence ID" value="XM_040809335.1"/>
</dbReference>
<dbReference type="PANTHER" id="PTHR11139:SF125">
    <property type="entry name" value="SERINE_THREONINE-PROTEIN KINASE MEC1"/>
    <property type="match status" value="1"/>
</dbReference>
<evidence type="ECO:0000256" key="15">
    <source>
        <dbReference type="ARBA" id="ARBA00023254"/>
    </source>
</evidence>
<dbReference type="InterPro" id="IPR000403">
    <property type="entry name" value="PI3/4_kinase_cat_dom"/>
</dbReference>
<evidence type="ECO:0000256" key="5">
    <source>
        <dbReference type="ARBA" id="ARBA00021345"/>
    </source>
</evidence>
<feature type="domain" description="FATC" evidence="24">
    <location>
        <begin position="2420"/>
        <end position="2452"/>
    </location>
</feature>
<dbReference type="InterPro" id="IPR014009">
    <property type="entry name" value="PIK_FAT"/>
</dbReference>
<evidence type="ECO:0000256" key="9">
    <source>
        <dbReference type="ARBA" id="ARBA00022763"/>
    </source>
</evidence>
<dbReference type="InterPro" id="IPR003151">
    <property type="entry name" value="PIK-rel_kinase_FAT"/>
</dbReference>
<dbReference type="InterPro" id="IPR058681">
    <property type="entry name" value="HEAT_MEC1_N"/>
</dbReference>
<sequence length="2452" mass="276066">MADWTSAEPVSSTLAAELAPHLSSQGNPVHRLTRESFAQLRQELVEGKYSQLSLDDSVTDVSRLICVVLKAGLEPCTKNKEPGHGDLSGQLSDCLDIIQIAVEKVPQTLTEVPDPEILGVRAYAPLYAWLVVQLLHLSCTQNNWTVDEKVTRIFSTIVRAQYKHTKLWSPYHAIPTFLRACANEVIFSLEQLQCQGRWDISQFKSSFPVPEGPIFVVLGKLGLPRNLFEKRVYIGSFQGAVLVTLGLLDSFLVRSDGHIAFPSKASSMRYNLAWILSGYRRIWSVVSIWLQGTNLDKIDSKVEICSRFLESIRTCCLCENSFEIEPVYDSLQILGDILSSDCLKHSTSLQSQLAYFIDDFVDFSDCTEKQLKYVRRIAPPLSDAMKKTTFKTLEIHLQTAVHNTLTNAAQARLNPGPAAFAAPNDGVDAMTYSFASNQGHGQSSQMPNDGEARVVSRRRRLLQSETQCGVSVAQQLTLRLLESIRYDGAADLESLKLAVFKSFPALSEQEKYEFLNDLGRLPCAINESLTVAIQGDPDSLGKELCHICDDELQSPIQSDVQINEIDVLCQMLAFIVPEISRSSIIRVTAMATLKRTLMHTSNPIHLQLSGSIFGDFLLGSLRSSVRELRVIAGHTVDCFVRDDLGHETRRGNFVIFLDWLKSLSEKKETALHETCIMSLCRLARFSNDEEMNIVLLRLIEYLGHPNPFICGVAYTELSKLGQQLAVTPAALFRPFWRTLSVIVVKNLQCRPYMAEQLCDLLGMTVDDFLRLTEVYVLPHLVLLRKREIIIRIGGTYKDGKTPFDICSEKDNLAAILAFLLCQPSPDPQKMIMSTLSAVDSAFDGRVLAELVRIEPILIACDLLKGLGDTGEDKGGRFYQALHVLASLVPRKSSHTSRQPNLIGHFIEEHVLGIITQFAHAINDFQIRQSIVEKKRNIMAIGAMIKVAPGYVSSALPQICACLRSALEFKDLCNNSFRVWGVLVRSLHEEEVEPLLDQTLSIVIKHWATFTEDTRRFAYQLVEHVLGFHNELLQDVFGTMPSLASIPMLSKFDTKINKMKDTMDVRCHFIAFSRRCLSENATVVEQALTELVSYLSRHEEFLHRSVISEQPDPAVMHLVRSLLDCCVKFNTTSESITLLSARCLGHIGCLDPNRVDSIKEKKEILVLSNFGKMEETFDFVLFFFQHVLVDAFLSASNTRAQGFLAYAMQNLLRFCNLNSAVAQRSRDVADEKYQRWLELPEAVRNILTPFLTSKYTVTIGATGSGCTYPLFSPGLSHADWLRSFVQNLLQSGNGDNARSVFGVCSRIIKGQDIAIASFLLPFAVLNRVVGGTQKEKDDLHGELMNILTYSLPENRNELHEAILLCSQSVFEVLDYLSRWVQGKKKQLGTLRNRGHHRASKENDRDLLVGSYSSQIKAVESLLSSMPPEVISKRAVECKSFSRALFHWEQYIRQYTSQPQKQQPASLEPLYRHLQEIYSQIDEPDGIEGISTHLHVLDIDQQVLEHRKAGRWATAQSWYELQLEKEPGNLDAQWDLFTCLKESGQQDAILTRFEVLKPTSCMAKFLPFAVEASWVTGKWDKMHSYLELCARKTADFNIGIGLALDAFRQGERQQFGKLIDGLRLSVAKALTTNSVTSLQSCHDSMLRLHALTEVESVILARDAHQNPDSRTDLRNSLDRRLDVLGGYLSDKQYLLGLRRAAMELSGTFVDSDIAAAWLTSARLLRRGNFGNQAYQSMLNAAHLKDRSATIEHARLLWKDGHHRKAIQILEGAIAANEFASTASNPDNPNPQSAISSHENHQNLLAARAHLLLAKWTDRAGQTQSDIIVQRYREAIKLHSRWEKAHYYLGKHYNKILDSEKLKLPGKEAQIYLSGEASKLVVDNYLRSLAHGNKYVFQSLPKVLTLWLEHASAVEQPFDPKRGDNADFQAHTLNQRKKSLDDMHSQLKKYVNRMPAALLFTILPQVVARICHPAPTVCTLLTRIVAKAVNAFPQQGLWTVLAVVKSSSKDRASRGFTCLQKITDVNKKLKTEASIDIRGMISQGQKFSDELLRLCVAKIENKISRINLARHVNFNHKVTPCRLVVPFQAMLTPSLPGSHDSEYLKGFRAFPRDSTTIEGVLDDAQILSSLQKPRKIGIRGSDGRVYNILCKPKDDLRKDQRLMEFNNMINRFLKKDVESSKRRMYIKTYAVTPLNEECGLIEWVDNLRTLRDLVTKSLRERGITPNYEEIRHYLTEACSDPSKVSLFTDKILAAFPPVLHEWFVEMFPETGAWFAARLRYTRSCAVMSMVGYVLGLGDRHGENILFEEGTGGVLHVDFNCLFDKGLTFDKPELVPFRLTQNMIDAFGAYGYNGPFRKTCELSLDLLRQNEDALMTILETFLHDPTTDFIGKKRRTHANVPDTPAGVLENVRNKLRGLLPGESVPLSVDGHVDELIIQATDTQNLAAMYIGWCSFF</sequence>
<evidence type="ECO:0000256" key="17">
    <source>
        <dbReference type="ARBA" id="ARBA00029679"/>
    </source>
</evidence>
<dbReference type="Proteomes" id="UP000184073">
    <property type="component" value="Unassembled WGS sequence"/>
</dbReference>
<dbReference type="Pfam" id="PF08064">
    <property type="entry name" value="UME"/>
    <property type="match status" value="1"/>
</dbReference>
<comment type="subunit">
    <text evidence="3">Associates with DNA double-strand breaks.</text>
</comment>